<proteinExistence type="predicted"/>
<gene>
    <name evidence="2" type="ORF">KZJ38_06110</name>
</gene>
<dbReference type="EMBL" id="CP080095">
    <property type="protein sequence ID" value="QYD69913.1"/>
    <property type="molecule type" value="Genomic_DNA"/>
</dbReference>
<accession>A0ABX8ULL1</accession>
<evidence type="ECO:0000313" key="2">
    <source>
        <dbReference type="EMBL" id="QYD69913.1"/>
    </source>
</evidence>
<organism evidence="2 3">
    <name type="scientific">Paraburkholderia edwinii</name>
    <dbReference type="NCBI Taxonomy" id="2861782"/>
    <lineage>
        <taxon>Bacteria</taxon>
        <taxon>Pseudomonadati</taxon>
        <taxon>Pseudomonadota</taxon>
        <taxon>Betaproteobacteria</taxon>
        <taxon>Burkholderiales</taxon>
        <taxon>Burkholderiaceae</taxon>
        <taxon>Paraburkholderia</taxon>
    </lineage>
</organism>
<evidence type="ECO:0000256" key="1">
    <source>
        <dbReference type="SAM" id="SignalP"/>
    </source>
</evidence>
<feature type="signal peptide" evidence="1">
    <location>
        <begin position="1"/>
        <end position="29"/>
    </location>
</feature>
<keyword evidence="1" id="KW-0732">Signal</keyword>
<protein>
    <submittedName>
        <fullName evidence="2">Uncharacterized protein</fullName>
    </submittedName>
</protein>
<reference evidence="2 3" key="1">
    <citation type="submission" date="2021-07" db="EMBL/GenBank/DDBJ databases">
        <title>Paraburkholderia edwinii protects Aspergillus sp. from phenazines by acting as a toxin sponge.</title>
        <authorList>
            <person name="Dahlstrom K.M."/>
            <person name="Newman D.K."/>
        </authorList>
    </citation>
    <scope>NUCLEOTIDE SEQUENCE [LARGE SCALE GENOMIC DNA]</scope>
    <source>
        <strain evidence="2 3">Pe01</strain>
    </source>
</reference>
<dbReference type="Proteomes" id="UP000826462">
    <property type="component" value="Chromosome 1"/>
</dbReference>
<dbReference type="RefSeq" id="WP_219799247.1">
    <property type="nucleotide sequence ID" value="NZ_CP080095.1"/>
</dbReference>
<keyword evidence="3" id="KW-1185">Reference proteome</keyword>
<evidence type="ECO:0000313" key="3">
    <source>
        <dbReference type="Proteomes" id="UP000826462"/>
    </source>
</evidence>
<name>A0ABX8ULL1_9BURK</name>
<feature type="chain" id="PRO_5045108949" evidence="1">
    <location>
        <begin position="30"/>
        <end position="396"/>
    </location>
</feature>
<sequence length="396" mass="42415">MRTVFAAPPAHRPFPVACMAALAVPSAFASVSADPDPTDIHPPDARVPLYGAASPITITTNSDSSLTAAQTTQTVTLTAARAHVAFVATIGRKRSTARNFVAAEDALKYASSLPIRKRFTCDCNSVFAARSFTASQTLDELGYTDRLPLSNPHGLSVVCLPRGSSALPMSRTSPMSWMPPRDIEHVEVPSGTVFAPCTGNATGSSVRIATAHKPRRLDASPDTQFFRRHYDAPYGFAKTPGGANQAVRVGNPIARFAYQPTLDGRLESNSRQSQYVSPNSSYTAKPFAAAVPVPGAGTDVRPNAEPRVIVDARTLARTHQPNQVARMGRAAIIGRLRARPALDRWSNRHGYRSQEFRSDIAGDGVYTGDVKSGGSNDTIAWTTSAPQIDGELKWSL</sequence>